<dbReference type="Pfam" id="PF05016">
    <property type="entry name" value="ParE_toxin"/>
    <property type="match status" value="1"/>
</dbReference>
<dbReference type="InterPro" id="IPR007712">
    <property type="entry name" value="RelE/ParE_toxin"/>
</dbReference>
<name>A0ABY9LUE2_9BURK</name>
<reference evidence="2 3" key="1">
    <citation type="submission" date="2023-08" db="EMBL/GenBank/DDBJ databases">
        <title>Achromobacter seleniivolatilans sp. nov., isolated from seleniferous soil.</title>
        <authorList>
            <person name="Zhang S."/>
            <person name="Li K."/>
            <person name="Peng J."/>
            <person name="Zhao Q."/>
            <person name="Wang H."/>
            <person name="Guo Y."/>
        </authorList>
    </citation>
    <scope>NUCLEOTIDE SEQUENCE [LARGE SCALE GENOMIC DNA]</scope>
    <source>
        <strain evidence="2 3">R39</strain>
    </source>
</reference>
<dbReference type="Proteomes" id="UP001234798">
    <property type="component" value="Chromosome"/>
</dbReference>
<keyword evidence="3" id="KW-1185">Reference proteome</keyword>
<dbReference type="PANTHER" id="PTHR38813:SF1">
    <property type="entry name" value="TOXIN RELE1-RELATED"/>
    <property type="match status" value="1"/>
</dbReference>
<dbReference type="PANTHER" id="PTHR38813">
    <property type="match status" value="1"/>
</dbReference>
<dbReference type="RefSeq" id="WP_306937033.1">
    <property type="nucleotide sequence ID" value="NZ_CP132976.1"/>
</dbReference>
<evidence type="ECO:0000256" key="1">
    <source>
        <dbReference type="ARBA" id="ARBA00022649"/>
    </source>
</evidence>
<organism evidence="2 3">
    <name type="scientific">Achromobacter seleniivolatilans</name>
    <dbReference type="NCBI Taxonomy" id="3047478"/>
    <lineage>
        <taxon>Bacteria</taxon>
        <taxon>Pseudomonadati</taxon>
        <taxon>Pseudomonadota</taxon>
        <taxon>Betaproteobacteria</taxon>
        <taxon>Burkholderiales</taxon>
        <taxon>Alcaligenaceae</taxon>
        <taxon>Achromobacter</taxon>
    </lineage>
</organism>
<gene>
    <name evidence="2" type="ORF">RAS12_16030</name>
</gene>
<dbReference type="SUPFAM" id="SSF143011">
    <property type="entry name" value="RelE-like"/>
    <property type="match status" value="1"/>
</dbReference>
<dbReference type="Gene3D" id="3.30.2310.20">
    <property type="entry name" value="RelE-like"/>
    <property type="match status" value="1"/>
</dbReference>
<keyword evidence="1" id="KW-1277">Toxin-antitoxin system</keyword>
<evidence type="ECO:0000313" key="3">
    <source>
        <dbReference type="Proteomes" id="UP001234798"/>
    </source>
</evidence>
<proteinExistence type="predicted"/>
<dbReference type="InterPro" id="IPR035093">
    <property type="entry name" value="RelE/ParE_toxin_dom_sf"/>
</dbReference>
<accession>A0ABY9LUE2</accession>
<dbReference type="InterPro" id="IPR052747">
    <property type="entry name" value="TA_system_RelE_toxin"/>
</dbReference>
<protein>
    <submittedName>
        <fullName evidence="2">Type II toxin-antitoxin system RelE/ParE family toxin</fullName>
    </submittedName>
</protein>
<sequence length="86" mass="10337">MFSINWAKRAVRQWLKIPKTDRNRITAEVAKLKSFPHTPNIRALVNHEFGYRLRVGQYRIIFDVHSVIRIIEIQEVKKRDDSTYRT</sequence>
<dbReference type="EMBL" id="CP132976">
    <property type="protein sequence ID" value="WMD18162.1"/>
    <property type="molecule type" value="Genomic_DNA"/>
</dbReference>
<evidence type="ECO:0000313" key="2">
    <source>
        <dbReference type="EMBL" id="WMD18162.1"/>
    </source>
</evidence>